<reference evidence="3 4" key="3">
    <citation type="journal article" date="2019" name="Microorganisms">
        <title>Characteristics of Carbapenem-Resistant and Colistin-Resistant Escherichia coli Co-Producing NDM-1 and MCR-1 from Pig Farms in China.</title>
        <authorList>
            <person name="Peng Z."/>
            <person name="Li X."/>
            <person name="Hu Z."/>
            <person name="Li Z."/>
            <person name="Lv Y."/>
            <person name="Lei M."/>
            <person name="Wu B."/>
            <person name="Chen H."/>
            <person name="Wang X."/>
        </authorList>
    </citation>
    <scope>NUCLEOTIDE SEQUENCE [LARGE SCALE GENOMIC DNA]</scope>
    <source>
        <strain evidence="3 4">RXD010</strain>
    </source>
</reference>
<accession>A0A2A2XQV1</accession>
<evidence type="ECO:0000313" key="3">
    <source>
        <dbReference type="EMBL" id="MQS31931.1"/>
    </source>
</evidence>
<comment type="caution">
    <text evidence="3">The sequence shown here is derived from an EMBL/GenBank/DDBJ whole genome shotgun (WGS) entry which is preliminary data.</text>
</comment>
<gene>
    <name evidence="3" type="ORF">E4K51_17545</name>
    <name evidence="2" type="ORF">HMV95_14535</name>
</gene>
<accession>A0A271R9G9</accession>
<name>A0A271R9G9_ECOLX</name>
<feature type="region of interest" description="Disordered" evidence="1">
    <location>
        <begin position="47"/>
        <end position="66"/>
    </location>
</feature>
<dbReference type="EMBL" id="DABHXT010000022">
    <property type="protein sequence ID" value="HAJ5959475.1"/>
    <property type="molecule type" value="Genomic_DNA"/>
</dbReference>
<dbReference type="Proteomes" id="UP000846355">
    <property type="component" value="Unassembled WGS sequence"/>
</dbReference>
<evidence type="ECO:0000313" key="2">
    <source>
        <dbReference type="EMBL" id="HAJ5959475.1"/>
    </source>
</evidence>
<evidence type="ECO:0000313" key="4">
    <source>
        <dbReference type="Proteomes" id="UP000460351"/>
    </source>
</evidence>
<evidence type="ECO:0000256" key="1">
    <source>
        <dbReference type="SAM" id="MobiDB-lite"/>
    </source>
</evidence>
<dbReference type="AlphaFoldDB" id="A0A271R9G9"/>
<dbReference type="EMBL" id="SQQU01000024">
    <property type="protein sequence ID" value="MQS31931.1"/>
    <property type="molecule type" value="Genomic_DNA"/>
</dbReference>
<dbReference type="Proteomes" id="UP000460351">
    <property type="component" value="Unassembled WGS sequence"/>
</dbReference>
<reference evidence="2" key="1">
    <citation type="journal article" date="2018" name="Genome Biol.">
        <title>SKESA: strategic k-mer extension for scrupulous assemblies.</title>
        <authorList>
            <person name="Souvorov A."/>
            <person name="Agarwala R."/>
            <person name="Lipman D.J."/>
        </authorList>
    </citation>
    <scope>NUCLEOTIDE SEQUENCE [LARGE SCALE GENOMIC DNA]</scope>
    <source>
        <strain evidence="2">EuSCAPE_DE065</strain>
    </source>
</reference>
<organism evidence="3 4">
    <name type="scientific">Escherichia coli</name>
    <dbReference type="NCBI Taxonomy" id="562"/>
    <lineage>
        <taxon>Bacteria</taxon>
        <taxon>Pseudomonadati</taxon>
        <taxon>Pseudomonadota</taxon>
        <taxon>Gammaproteobacteria</taxon>
        <taxon>Enterobacterales</taxon>
        <taxon>Enterobacteriaceae</taxon>
        <taxon>Escherichia</taxon>
    </lineage>
</organism>
<proteinExistence type="predicted"/>
<reference evidence="2" key="2">
    <citation type="submission" date="2018-12" db="EMBL/GenBank/DDBJ databases">
        <authorList>
            <consortium name="NCBI Pathogen Detection Project"/>
        </authorList>
    </citation>
    <scope>NUCLEOTIDE SEQUENCE</scope>
    <source>
        <strain evidence="2">EuSCAPE_DE065</strain>
    </source>
</reference>
<sequence length="66" mass="7172">MLASPVRGWKKQDTYTDSCGHDAMPFWIIPMPFMQGVVSDVRQSCQADGSSRWGGLPRGGSVAEKG</sequence>
<protein>
    <submittedName>
        <fullName evidence="3">Uncharacterized protein</fullName>
    </submittedName>
</protein>